<dbReference type="PATRIC" id="fig|230361.4.peg.1365"/>
<accession>A0A0U2L5V8</accession>
<dbReference type="GeneID" id="26736270"/>
<reference evidence="1 2" key="1">
    <citation type="submission" date="2015-04" db="EMBL/GenBank/DDBJ databases">
        <title>The complete genome sequence of the rumen methanogen Methanobrevibacter millerae SM9.</title>
        <authorList>
            <person name="Leahy S.C."/>
            <person name="Kelly W.J."/>
            <person name="Pacheco D.M."/>
            <person name="Li D."/>
            <person name="Altermann E."/>
            <person name="Attwood G.T."/>
        </authorList>
    </citation>
    <scope>NUCLEOTIDE SEQUENCE [LARGE SCALE GENOMIC DNA]</scope>
    <source>
        <strain evidence="1 2">SM9</strain>
    </source>
</reference>
<proteinExistence type="predicted"/>
<keyword evidence="2" id="KW-1185">Reference proteome</keyword>
<evidence type="ECO:0000313" key="2">
    <source>
        <dbReference type="Proteomes" id="UP000067738"/>
    </source>
</evidence>
<dbReference type="OrthoDB" id="79289at2157"/>
<dbReference type="AlphaFoldDB" id="A0A0U2L5V8"/>
<gene>
    <name evidence="1" type="ORF">sm9_1321</name>
</gene>
<dbReference type="EMBL" id="CP011266">
    <property type="protein sequence ID" value="ALT69102.1"/>
    <property type="molecule type" value="Genomic_DNA"/>
</dbReference>
<evidence type="ECO:0000313" key="1">
    <source>
        <dbReference type="EMBL" id="ALT69102.1"/>
    </source>
</evidence>
<sequence>MPTCPNCGSYVPLGDHSCSCGTTIRSREDDYLEEQQEMKRLKHQYFLEEQKKELMQRKKENPYKYDFLNDLYHEGGNEIYLERMDEGISEIEEKFSAKFNGIYSQGSAIFFKFLVETEYYDAIIRASYDTSYAYNYVELITDIVTPYFEKLYLNQDFRNLVKKTESEINAKFRYCDIVIFGNELVIYAYFENRRFFLDVDNMVLS</sequence>
<organism evidence="1 2">
    <name type="scientific">Methanobrevibacter millerae</name>
    <dbReference type="NCBI Taxonomy" id="230361"/>
    <lineage>
        <taxon>Archaea</taxon>
        <taxon>Methanobacteriati</taxon>
        <taxon>Methanobacteriota</taxon>
        <taxon>Methanomada group</taxon>
        <taxon>Methanobacteria</taxon>
        <taxon>Methanobacteriales</taxon>
        <taxon>Methanobacteriaceae</taxon>
        <taxon>Methanobrevibacter</taxon>
    </lineage>
</organism>
<dbReference type="RefSeq" id="WP_058739358.1">
    <property type="nucleotide sequence ID" value="NZ_CP011266.1"/>
</dbReference>
<dbReference type="Proteomes" id="UP000067738">
    <property type="component" value="Chromosome"/>
</dbReference>
<name>A0A0U2L5V8_9EURY</name>
<protein>
    <submittedName>
        <fullName evidence="1">Uncharacterized protein</fullName>
    </submittedName>
</protein>
<dbReference type="KEGG" id="mmil:sm9_1321"/>